<gene>
    <name evidence="1" type="ORF">F2Q69_00013583</name>
</gene>
<dbReference type="AlphaFoldDB" id="A0A8S9R9Q4"/>
<evidence type="ECO:0000313" key="1">
    <source>
        <dbReference type="EMBL" id="KAF3560358.1"/>
    </source>
</evidence>
<reference evidence="1" key="1">
    <citation type="submission" date="2019-12" db="EMBL/GenBank/DDBJ databases">
        <title>Genome sequencing and annotation of Brassica cretica.</title>
        <authorList>
            <person name="Studholme D.J."/>
            <person name="Sarris P."/>
        </authorList>
    </citation>
    <scope>NUCLEOTIDE SEQUENCE</scope>
    <source>
        <strain evidence="1">PFS-109/04</strain>
        <tissue evidence="1">Leaf</tissue>
    </source>
</reference>
<protein>
    <submittedName>
        <fullName evidence="1">Uncharacterized protein</fullName>
    </submittedName>
</protein>
<accession>A0A8S9R9Q4</accession>
<sequence>MVSPSSLICFIASDLSQKLQRPTSVPDRPTNLPNRPWHLLVTLATRKRQKTLDETPIHFRKTNDTEIQIVKIWISELKPQDKLHPKHS</sequence>
<name>A0A8S9R9Q4_BRACR</name>
<dbReference type="Proteomes" id="UP000712600">
    <property type="component" value="Unassembled WGS sequence"/>
</dbReference>
<proteinExistence type="predicted"/>
<comment type="caution">
    <text evidence="1">The sequence shown here is derived from an EMBL/GenBank/DDBJ whole genome shotgun (WGS) entry which is preliminary data.</text>
</comment>
<organism evidence="1 2">
    <name type="scientific">Brassica cretica</name>
    <name type="common">Mustard</name>
    <dbReference type="NCBI Taxonomy" id="69181"/>
    <lineage>
        <taxon>Eukaryota</taxon>
        <taxon>Viridiplantae</taxon>
        <taxon>Streptophyta</taxon>
        <taxon>Embryophyta</taxon>
        <taxon>Tracheophyta</taxon>
        <taxon>Spermatophyta</taxon>
        <taxon>Magnoliopsida</taxon>
        <taxon>eudicotyledons</taxon>
        <taxon>Gunneridae</taxon>
        <taxon>Pentapetalae</taxon>
        <taxon>rosids</taxon>
        <taxon>malvids</taxon>
        <taxon>Brassicales</taxon>
        <taxon>Brassicaceae</taxon>
        <taxon>Brassiceae</taxon>
        <taxon>Brassica</taxon>
    </lineage>
</organism>
<dbReference type="EMBL" id="QGKX02000996">
    <property type="protein sequence ID" value="KAF3560358.1"/>
    <property type="molecule type" value="Genomic_DNA"/>
</dbReference>
<evidence type="ECO:0000313" key="2">
    <source>
        <dbReference type="Proteomes" id="UP000712600"/>
    </source>
</evidence>